<reference evidence="2 3" key="1">
    <citation type="submission" date="2009-08" db="EMBL/GenBank/DDBJ databases">
        <title>The Genome Sequence of Spizellomyces punctatus strain DAOM BR117.</title>
        <authorList>
            <consortium name="The Broad Institute Genome Sequencing Platform"/>
            <person name="Russ C."/>
            <person name="Cuomo C."/>
            <person name="Shea T."/>
            <person name="Young S.K."/>
            <person name="Zeng Q."/>
            <person name="Koehrsen M."/>
            <person name="Haas B."/>
            <person name="Borodovsky M."/>
            <person name="Guigo R."/>
            <person name="Alvarado L."/>
            <person name="Berlin A."/>
            <person name="Bochicchio J."/>
            <person name="Borenstein D."/>
            <person name="Chapman S."/>
            <person name="Chen Z."/>
            <person name="Engels R."/>
            <person name="Freedman E."/>
            <person name="Gellesch M."/>
            <person name="Goldberg J."/>
            <person name="Griggs A."/>
            <person name="Gujja S."/>
            <person name="Heiman D."/>
            <person name="Hepburn T."/>
            <person name="Howarth C."/>
            <person name="Jen D."/>
            <person name="Larson L."/>
            <person name="Lewis B."/>
            <person name="Mehta T."/>
            <person name="Park D."/>
            <person name="Pearson M."/>
            <person name="Roberts A."/>
            <person name="Saif S."/>
            <person name="Shenoy N."/>
            <person name="Sisk P."/>
            <person name="Stolte C."/>
            <person name="Sykes S."/>
            <person name="Thomson T."/>
            <person name="Walk T."/>
            <person name="White J."/>
            <person name="Yandava C."/>
            <person name="Burger G."/>
            <person name="Gray M.W."/>
            <person name="Holland P.W.H."/>
            <person name="King N."/>
            <person name="Lang F.B.F."/>
            <person name="Roger A.J."/>
            <person name="Ruiz-Trillo I."/>
            <person name="Lander E."/>
            <person name="Nusbaum C."/>
        </authorList>
    </citation>
    <scope>NUCLEOTIDE SEQUENCE [LARGE SCALE GENOMIC DNA]</scope>
    <source>
        <strain evidence="2 3">DAOM BR117</strain>
    </source>
</reference>
<dbReference type="Proteomes" id="UP000053201">
    <property type="component" value="Unassembled WGS sequence"/>
</dbReference>
<sequence length="593" mass="66812">MDEGTIPQWGDLFTQDDINSAIKIFSIYAEHDEYMKHAMTNPDLAKLFELARKTLIPSEKELKERRRRRKQDKRDKDKEILAVAGIRQMRKVKMVGYTGGSVDIPMPPRIGTQEANEAFAAEDEQRLITETAAETSAVVEGEDRSATKVADGQAVTADTDPVLPPLRKLTYNRACHVCGKPFRELHHFYDQLCPTCADFNFMKRFSEADMRGRVCIVTGARVKIGYCIALKLLRMGAIVIVTTRFPHDAASRYAKEPDFLSFKGRLAVYGVDFRDIPLMHHFCREITERFQRLDVIINNAAQTVRKPPAYYEHLIEGEAIDIPSDVRDVIDVVDVYRARNGGFIFGHGGKNALPASAVARLEEVIEDEDGVRSLGVALPAKQAIAHLPEVNMSAAMSQLALIDSDIKPTAKVFPPGLYDRDDQQVDLRGENSWTQELGQISTVEMMECHVINTFAPWILISELKPLMERSAKVDGTDGICDKFIVNVSAMEGQFYRNKTIYHPHTNMAKAALNMMTRTASAGFAAVNIFMTAVDTGWITDENPVDQWHKREHAPPPLDEWDAAMRVLDPVLMGVRGEEKLWGAFLKNYRPTRW</sequence>
<dbReference type="InterPro" id="IPR036291">
    <property type="entry name" value="NAD(P)-bd_dom_sf"/>
</dbReference>
<protein>
    <submittedName>
        <fullName evidence="2">Oxidoreductase</fullName>
    </submittedName>
</protein>
<evidence type="ECO:0000256" key="1">
    <source>
        <dbReference type="ARBA" id="ARBA00006484"/>
    </source>
</evidence>
<dbReference type="InterPro" id="IPR002347">
    <property type="entry name" value="SDR_fam"/>
</dbReference>
<dbReference type="RefSeq" id="XP_016607982.1">
    <property type="nucleotide sequence ID" value="XM_016753536.1"/>
</dbReference>
<gene>
    <name evidence="2" type="ORF">SPPG_05315</name>
</gene>
<dbReference type="GeneID" id="27688701"/>
<dbReference type="Pfam" id="PF00106">
    <property type="entry name" value="adh_short"/>
    <property type="match status" value="1"/>
</dbReference>
<organism evidence="2 3">
    <name type="scientific">Spizellomyces punctatus (strain DAOM BR117)</name>
    <dbReference type="NCBI Taxonomy" id="645134"/>
    <lineage>
        <taxon>Eukaryota</taxon>
        <taxon>Fungi</taxon>
        <taxon>Fungi incertae sedis</taxon>
        <taxon>Chytridiomycota</taxon>
        <taxon>Chytridiomycota incertae sedis</taxon>
        <taxon>Chytridiomycetes</taxon>
        <taxon>Spizellomycetales</taxon>
        <taxon>Spizellomycetaceae</taxon>
        <taxon>Spizellomyces</taxon>
    </lineage>
</organism>
<dbReference type="STRING" id="645134.A0A0L0HFR5"/>
<comment type="similarity">
    <text evidence="1">Belongs to the short-chain dehydrogenases/reductases (SDR) family.</text>
</comment>
<dbReference type="GO" id="GO:0005737">
    <property type="term" value="C:cytoplasm"/>
    <property type="evidence" value="ECO:0007669"/>
    <property type="project" value="TreeGrafter"/>
</dbReference>
<dbReference type="InParanoid" id="A0A0L0HFR5"/>
<dbReference type="PANTHER" id="PTHR43544:SF2">
    <property type="entry name" value="OXIDOREDUCTASE"/>
    <property type="match status" value="1"/>
</dbReference>
<evidence type="ECO:0000313" key="2">
    <source>
        <dbReference type="EMBL" id="KNC99942.1"/>
    </source>
</evidence>
<dbReference type="SUPFAM" id="SSF51735">
    <property type="entry name" value="NAD(P)-binding Rossmann-fold domains"/>
    <property type="match status" value="1"/>
</dbReference>
<dbReference type="Gene3D" id="3.40.50.720">
    <property type="entry name" value="NAD(P)-binding Rossmann-like Domain"/>
    <property type="match status" value="2"/>
</dbReference>
<proteinExistence type="inferred from homology"/>
<dbReference type="VEuPathDB" id="FungiDB:SPPG_05315"/>
<dbReference type="eggNOG" id="ENOG502QU6Z">
    <property type="taxonomic scope" value="Eukaryota"/>
</dbReference>
<evidence type="ECO:0000313" key="3">
    <source>
        <dbReference type="Proteomes" id="UP000053201"/>
    </source>
</evidence>
<dbReference type="OMA" id="CFLKDYA"/>
<keyword evidence="3" id="KW-1185">Reference proteome</keyword>
<dbReference type="EMBL" id="KQ257457">
    <property type="protein sequence ID" value="KNC99942.1"/>
    <property type="molecule type" value="Genomic_DNA"/>
</dbReference>
<dbReference type="GO" id="GO:0016491">
    <property type="term" value="F:oxidoreductase activity"/>
    <property type="evidence" value="ECO:0007669"/>
    <property type="project" value="TreeGrafter"/>
</dbReference>
<name>A0A0L0HFR5_SPIPD</name>
<accession>A0A0L0HFR5</accession>
<dbReference type="OrthoDB" id="191139at2759"/>
<dbReference type="AlphaFoldDB" id="A0A0L0HFR5"/>
<dbReference type="InterPro" id="IPR051468">
    <property type="entry name" value="Fungal_SecMetab_SDRs"/>
</dbReference>
<dbReference type="PANTHER" id="PTHR43544">
    <property type="entry name" value="SHORT-CHAIN DEHYDROGENASE/REDUCTASE"/>
    <property type="match status" value="1"/>
</dbReference>